<dbReference type="EMBL" id="JARKIE010000069">
    <property type="protein sequence ID" value="KAJ7689864.1"/>
    <property type="molecule type" value="Genomic_DNA"/>
</dbReference>
<dbReference type="Proteomes" id="UP001221757">
    <property type="component" value="Unassembled WGS sequence"/>
</dbReference>
<evidence type="ECO:0000313" key="1">
    <source>
        <dbReference type="EMBL" id="KAJ7689864.1"/>
    </source>
</evidence>
<name>A0AAD7GDX1_MYCRO</name>
<protein>
    <submittedName>
        <fullName evidence="1">Uncharacterized protein</fullName>
    </submittedName>
</protein>
<sequence length="176" mass="20235">MSLSELEVSSSEAKAEDEDFVLLDKSDMRTHLLRGRIECIDEGKGKYRMGHATRRRWHYLDIPILTHWKALTRFMLSDHNLSVERLRYLGRYRAAAPQDLQLCRFCCAAVEDEGYALLICTAHGSLELLWDAFLHEISDAVGGFEGKWTSGAYKFLKWLLSMPKIMLRLAKFVPAP</sequence>
<accession>A0AAD7GDX1</accession>
<comment type="caution">
    <text evidence="1">The sequence shown here is derived from an EMBL/GenBank/DDBJ whole genome shotgun (WGS) entry which is preliminary data.</text>
</comment>
<keyword evidence="2" id="KW-1185">Reference proteome</keyword>
<evidence type="ECO:0000313" key="2">
    <source>
        <dbReference type="Proteomes" id="UP001221757"/>
    </source>
</evidence>
<organism evidence="1 2">
    <name type="scientific">Mycena rosella</name>
    <name type="common">Pink bonnet</name>
    <name type="synonym">Agaricus rosellus</name>
    <dbReference type="NCBI Taxonomy" id="1033263"/>
    <lineage>
        <taxon>Eukaryota</taxon>
        <taxon>Fungi</taxon>
        <taxon>Dikarya</taxon>
        <taxon>Basidiomycota</taxon>
        <taxon>Agaricomycotina</taxon>
        <taxon>Agaricomycetes</taxon>
        <taxon>Agaricomycetidae</taxon>
        <taxon>Agaricales</taxon>
        <taxon>Marasmiineae</taxon>
        <taxon>Mycenaceae</taxon>
        <taxon>Mycena</taxon>
    </lineage>
</organism>
<proteinExistence type="predicted"/>
<dbReference type="AlphaFoldDB" id="A0AAD7GDX1"/>
<gene>
    <name evidence="1" type="ORF">B0H17DRAFT_1134790</name>
</gene>
<reference evidence="1" key="1">
    <citation type="submission" date="2023-03" db="EMBL/GenBank/DDBJ databases">
        <title>Massive genome expansion in bonnet fungi (Mycena s.s.) driven by repeated elements and novel gene families across ecological guilds.</title>
        <authorList>
            <consortium name="Lawrence Berkeley National Laboratory"/>
            <person name="Harder C.B."/>
            <person name="Miyauchi S."/>
            <person name="Viragh M."/>
            <person name="Kuo A."/>
            <person name="Thoen E."/>
            <person name="Andreopoulos B."/>
            <person name="Lu D."/>
            <person name="Skrede I."/>
            <person name="Drula E."/>
            <person name="Henrissat B."/>
            <person name="Morin E."/>
            <person name="Kohler A."/>
            <person name="Barry K."/>
            <person name="LaButti K."/>
            <person name="Morin E."/>
            <person name="Salamov A."/>
            <person name="Lipzen A."/>
            <person name="Mereny Z."/>
            <person name="Hegedus B."/>
            <person name="Baldrian P."/>
            <person name="Stursova M."/>
            <person name="Weitz H."/>
            <person name="Taylor A."/>
            <person name="Grigoriev I.V."/>
            <person name="Nagy L.G."/>
            <person name="Martin F."/>
            <person name="Kauserud H."/>
        </authorList>
    </citation>
    <scope>NUCLEOTIDE SEQUENCE</scope>
    <source>
        <strain evidence="1">CBHHK067</strain>
    </source>
</reference>